<dbReference type="PANTHER" id="PTHR44329:SF289">
    <property type="entry name" value="SERINE_THREONINE-PROTEIN KINASE VIK"/>
    <property type="match status" value="1"/>
</dbReference>
<feature type="transmembrane region" description="Helical" evidence="1">
    <location>
        <begin position="71"/>
        <end position="90"/>
    </location>
</feature>
<organism evidence="4 6">
    <name type="scientific">Phytophthora infestans</name>
    <name type="common">Potato late blight agent</name>
    <name type="synonym">Botrytis infestans</name>
    <dbReference type="NCBI Taxonomy" id="4787"/>
    <lineage>
        <taxon>Eukaryota</taxon>
        <taxon>Sar</taxon>
        <taxon>Stramenopiles</taxon>
        <taxon>Oomycota</taxon>
        <taxon>Peronosporomycetes</taxon>
        <taxon>Peronosporales</taxon>
        <taxon>Peronosporaceae</taxon>
        <taxon>Phytophthora</taxon>
    </lineage>
</organism>
<dbReference type="InterPro" id="IPR000719">
    <property type="entry name" value="Prot_kinase_dom"/>
</dbReference>
<feature type="transmembrane region" description="Helical" evidence="1">
    <location>
        <begin position="229"/>
        <end position="248"/>
    </location>
</feature>
<feature type="transmembrane region" description="Helical" evidence="1">
    <location>
        <begin position="22"/>
        <end position="45"/>
    </location>
</feature>
<dbReference type="SUPFAM" id="SSF56112">
    <property type="entry name" value="Protein kinase-like (PK-like)"/>
    <property type="match status" value="1"/>
</dbReference>
<dbReference type="SUPFAM" id="SSF46785">
    <property type="entry name" value="Winged helix' DNA-binding domain"/>
    <property type="match status" value="1"/>
</dbReference>
<feature type="domain" description="Protein kinase" evidence="2">
    <location>
        <begin position="301"/>
        <end position="606"/>
    </location>
</feature>
<dbReference type="InterPro" id="IPR011009">
    <property type="entry name" value="Kinase-like_dom_sf"/>
</dbReference>
<dbReference type="InterPro" id="IPR051681">
    <property type="entry name" value="Ser/Thr_Kinases-Pseudokinases"/>
</dbReference>
<dbReference type="Proteomes" id="UP000704712">
    <property type="component" value="Unassembled WGS sequence"/>
</dbReference>
<dbReference type="PROSITE" id="PS50011">
    <property type="entry name" value="PROTEIN_KINASE_DOM"/>
    <property type="match status" value="1"/>
</dbReference>
<evidence type="ECO:0000313" key="6">
    <source>
        <dbReference type="Proteomes" id="UP000602510"/>
    </source>
</evidence>
<keyword evidence="1" id="KW-0472">Membrane</keyword>
<evidence type="ECO:0000259" key="3">
    <source>
        <dbReference type="PROSITE" id="PS50186"/>
    </source>
</evidence>
<dbReference type="PROSITE" id="PS50186">
    <property type="entry name" value="DEP"/>
    <property type="match status" value="1"/>
</dbReference>
<evidence type="ECO:0000313" key="5">
    <source>
        <dbReference type="EMBL" id="KAF4140615.1"/>
    </source>
</evidence>
<feature type="transmembrane region" description="Helical" evidence="1">
    <location>
        <begin position="102"/>
        <end position="123"/>
    </location>
</feature>
<dbReference type="Proteomes" id="UP000602510">
    <property type="component" value="Unassembled WGS sequence"/>
</dbReference>
<protein>
    <submittedName>
        <fullName evidence="4">Protein kinase domain</fullName>
    </submittedName>
</protein>
<feature type="domain" description="DEP" evidence="3">
    <location>
        <begin position="637"/>
        <end position="694"/>
    </location>
</feature>
<dbReference type="EMBL" id="JAACNO010001437">
    <property type="protein sequence ID" value="KAF4140615.1"/>
    <property type="molecule type" value="Genomic_DNA"/>
</dbReference>
<feature type="transmembrane region" description="Helical" evidence="1">
    <location>
        <begin position="135"/>
        <end position="153"/>
    </location>
</feature>
<accession>A0A833WJA5</accession>
<dbReference type="GO" id="GO:0035556">
    <property type="term" value="P:intracellular signal transduction"/>
    <property type="evidence" value="ECO:0007669"/>
    <property type="project" value="InterPro"/>
</dbReference>
<dbReference type="Pfam" id="PF00069">
    <property type="entry name" value="Pkinase"/>
    <property type="match status" value="1"/>
</dbReference>
<dbReference type="Gene3D" id="3.30.200.20">
    <property type="entry name" value="Phosphorylase Kinase, domain 1"/>
    <property type="match status" value="1"/>
</dbReference>
<reference evidence="4" key="1">
    <citation type="submission" date="2020-04" db="EMBL/GenBank/DDBJ databases">
        <title>Hybrid Assembly of Korean Phytophthora infestans isolates.</title>
        <authorList>
            <person name="Prokchorchik M."/>
            <person name="Lee Y."/>
            <person name="Seo J."/>
            <person name="Cho J.-H."/>
            <person name="Park Y.-E."/>
            <person name="Jang D.-C."/>
            <person name="Im J.-S."/>
            <person name="Choi J.-G."/>
            <person name="Park H.-J."/>
            <person name="Lee G.-B."/>
            <person name="Lee Y.-G."/>
            <person name="Hong S.-Y."/>
            <person name="Cho K."/>
            <person name="Sohn K.H."/>
        </authorList>
    </citation>
    <scope>NUCLEOTIDE SEQUENCE</scope>
    <source>
        <strain evidence="4">KR_1_A1</strain>
        <strain evidence="5">KR_2_A2</strain>
    </source>
</reference>
<dbReference type="CDD" id="cd04371">
    <property type="entry name" value="DEP"/>
    <property type="match status" value="1"/>
</dbReference>
<dbReference type="EMBL" id="WSZM01000879">
    <property type="protein sequence ID" value="KAF4029166.1"/>
    <property type="molecule type" value="Genomic_DNA"/>
</dbReference>
<dbReference type="GO" id="GO:0005524">
    <property type="term" value="F:ATP binding"/>
    <property type="evidence" value="ECO:0007669"/>
    <property type="project" value="InterPro"/>
</dbReference>
<dbReference type="InterPro" id="IPR036390">
    <property type="entry name" value="WH_DNA-bd_sf"/>
</dbReference>
<dbReference type="Gene3D" id="1.10.510.10">
    <property type="entry name" value="Transferase(Phosphotransferase) domain 1"/>
    <property type="match status" value="1"/>
</dbReference>
<feature type="transmembrane region" description="Helical" evidence="1">
    <location>
        <begin position="195"/>
        <end position="217"/>
    </location>
</feature>
<dbReference type="InterPro" id="IPR036388">
    <property type="entry name" value="WH-like_DNA-bd_sf"/>
</dbReference>
<proteinExistence type="predicted"/>
<dbReference type="GO" id="GO:0004674">
    <property type="term" value="F:protein serine/threonine kinase activity"/>
    <property type="evidence" value="ECO:0007669"/>
    <property type="project" value="TreeGrafter"/>
</dbReference>
<keyword evidence="1" id="KW-1133">Transmembrane helix</keyword>
<evidence type="ECO:0000256" key="1">
    <source>
        <dbReference type="SAM" id="Phobius"/>
    </source>
</evidence>
<gene>
    <name evidence="4" type="ORF">GN244_ATG19117</name>
    <name evidence="5" type="ORF">GN958_ATG10195</name>
</gene>
<evidence type="ECO:0000313" key="4">
    <source>
        <dbReference type="EMBL" id="KAF4029166.1"/>
    </source>
</evidence>
<dbReference type="InterPro" id="IPR000591">
    <property type="entry name" value="DEP_dom"/>
</dbReference>
<keyword evidence="1" id="KW-0812">Transmembrane</keyword>
<keyword evidence="6" id="KW-1185">Reference proteome</keyword>
<sequence length="777" mass="86697">MAISTGHEDHESLEKAAQHMRVVLVFVLLGFVTIWLLCVGLIWHLRVNRAGALRGNAEAAKKVILPAYEPVLFVLAIINGIYIVFLGVTLPTDYFNVSISPAIFESFYGGNQFMFVIVLVLMFEKSLSFPAIKRVVGVSLLLSYYPILYVWIVTTFDRPDQRKEFALGLQFVHGLQTLPYVYAFIKPPSRATKRIIRELCFAATVFTLVTILVVVLALNPKTADVSHHIVYVILCWIIFCPLVVWRVLKADTEYWRGVGQRACALQDYFQHENGLSERVSSKGLHLLIEMNRRFVLDFAYLELVQELGVGSKSTVFQGTLKMKTHVAVKAYSPTSCSDDVVAAFSHEAAMCSVLNHPNIVKFHGMCVAPPTICLVFQLCQGSLADTLKNQARRRTVHPDRQQLLISIGQMLDAARAVAYLHSFSPPFVHCNIKPSSFLVDAECNVQLSSFGESRCVTNAERRTVIPKANVPILEEKQFAIDSPMGTTESQIDSIWSFHIEKNSTEYTAPEIIEQGDQGVYGEAADVYSLAITMWDILHPTGDKFPQTNGDHVQVIEEILHGERPRLSNSTPLRLRGIIQRSWHRDPGLRPSAKQVVIALEDVQEELCSRLVLDLMSDLGEYSSVVSESSTGSTGAYHTFPGALLVDRLIDRRFVRCPAEAIRVGNALMDSSVLHHIDHSRSFENCATTRYYFEFDISHPAQESSSSSLSQIELSMPMLARCSSPARQSAMHGHAVMLHVIVANWGSVLSASRPLVSVDGNRIKLPESQLENSCYLLC</sequence>
<name>A0A833WJA5_PHYIN</name>
<evidence type="ECO:0000259" key="2">
    <source>
        <dbReference type="PROSITE" id="PS50011"/>
    </source>
</evidence>
<keyword evidence="4" id="KW-0418">Kinase</keyword>
<dbReference type="AlphaFoldDB" id="A0A833WJA5"/>
<comment type="caution">
    <text evidence="4">The sequence shown here is derived from an EMBL/GenBank/DDBJ whole genome shotgun (WGS) entry which is preliminary data.</text>
</comment>
<dbReference type="PANTHER" id="PTHR44329">
    <property type="entry name" value="SERINE/THREONINE-PROTEIN KINASE TNNI3K-RELATED"/>
    <property type="match status" value="1"/>
</dbReference>
<dbReference type="Gene3D" id="1.10.10.10">
    <property type="entry name" value="Winged helix-like DNA-binding domain superfamily/Winged helix DNA-binding domain"/>
    <property type="match status" value="1"/>
</dbReference>
<keyword evidence="4" id="KW-0808">Transferase</keyword>